<feature type="compositionally biased region" description="Basic and acidic residues" evidence="1">
    <location>
        <begin position="315"/>
        <end position="324"/>
    </location>
</feature>
<accession>A0ABQ9GCS0</accession>
<feature type="region of interest" description="Disordered" evidence="1">
    <location>
        <begin position="276"/>
        <end position="405"/>
    </location>
</feature>
<feature type="compositionally biased region" description="Basic and acidic residues" evidence="1">
    <location>
        <begin position="1121"/>
        <end position="1134"/>
    </location>
</feature>
<feature type="region of interest" description="Disordered" evidence="1">
    <location>
        <begin position="1118"/>
        <end position="1161"/>
    </location>
</feature>
<sequence length="1161" mass="129357">MSLPEATQVTSAKVDAFKLYLRCEGCNSSRQLDFEIQLQGLDVTKTEAAPRRIEFARGGLWLDCSPPTKANRVRFPAGSSPNFRMWETCRTASFLGGLPCPPAFAFPALLHSPLLTPTPATSPSSVLTTSMLRAAHISSLTPEGWKRRRCLKDGCRSGKSSYSYSRRPGSESRYGCPDFCFTWFPKITPVECWDGSLRKTWVAGFFPSSSPIPLPRPTFCVYNDLAVDETTLRRHIGIANCLVEDLAPPYWNRQLPSGGPCTAILESHRSTFGMRSEVSVEQRWNAGRRGERENPEKTRPPEASSGRTTRANKKSASDLRRESNPVRLGWKTSALPAKRPRPQECVTARGGSAECGLDPGSLETPGGAGASWRAESQSPPPPRRLLQPRANGGATPDNPRGAATSTLGRASTLLQPPFCPLTNITVQERAPELRRSVFMGCSMPRQVDNYRYQTRSTIHEYSPLMNAGRGCGVKAILIEVLSEFGLSPHHHNYNALSNVNCVLRIPRQSLAGCSSFCAQAKAIFILWFIRGPEILNPLQRSKLSQVQGARSDSPTEDRLGRAGSPRLDPSELRSFRLGDSRTYLKVLSIVYDQSQVNLLRFLNPRQSQAILHLLLNQLRMLCVNPQPSSSPILNNPPHPSASILSNPHQSSTNLHTNPHQYSTILCTNRHHSSTILLTNQRQSSTIHTKLQQSSAPILREIVRHDSHLEKFGLNRQGIEPGSAWRRGGGGVILTAQPSWPHELRHSPRVISGKPRETEIRMTGSGNRTRARPNASPVRWGLDSVREIFAYNNYIVVWVAASGIEVGVKDNLLMEDKYMRGLRVRSLTLRHLPPIAARRPPFMEDRRSSTDTLTLSRRVHYTARIGNFREFNDLLARLHSPEYNSVPQMFVHWLLPQRIANVTPHRAVGHSLLVSLQACYWLRVVQGRGRKFCGYSGEGSFVVTAGKEVLWLQRGRKLCGYSGEGSFVVTAGKEALWLQRGRKLCGYSGEGSFVVTAGKEVLWLQRGRKFCGYSGEGSFVVTAGKEALWLQRGRKLCGYSGERSFVVTAGKEALWLQRGRKLCGYSGEGSFVVTAGKEALWLQRGRKLRITSRKQEVGVSSRYNPWVSEADIERAGMQVRGETGDPRVRPADQRHHSARFPHVRERNRREAKPLHLGGRRVV</sequence>
<reference evidence="2 3" key="1">
    <citation type="submission" date="2023-02" db="EMBL/GenBank/DDBJ databases">
        <title>LHISI_Scaffold_Assembly.</title>
        <authorList>
            <person name="Stuart O.P."/>
            <person name="Cleave R."/>
            <person name="Magrath M.J.L."/>
            <person name="Mikheyev A.S."/>
        </authorList>
    </citation>
    <scope>NUCLEOTIDE SEQUENCE [LARGE SCALE GENOMIC DNA]</scope>
    <source>
        <strain evidence="2">Daus_M_001</strain>
        <tissue evidence="2">Leg muscle</tissue>
    </source>
</reference>
<evidence type="ECO:0000313" key="2">
    <source>
        <dbReference type="EMBL" id="KAJ8869233.1"/>
    </source>
</evidence>
<feature type="compositionally biased region" description="Basic and acidic residues" evidence="1">
    <location>
        <begin position="288"/>
        <end position="300"/>
    </location>
</feature>
<comment type="caution">
    <text evidence="2">The sequence shown here is derived from an EMBL/GenBank/DDBJ whole genome shotgun (WGS) entry which is preliminary data.</text>
</comment>
<name>A0ABQ9GCS0_9NEOP</name>
<dbReference type="Proteomes" id="UP001159363">
    <property type="component" value="Chromosome 13"/>
</dbReference>
<protein>
    <submittedName>
        <fullName evidence="2">Uncharacterized protein</fullName>
    </submittedName>
</protein>
<feature type="compositionally biased region" description="Basic and acidic residues" evidence="1">
    <location>
        <begin position="1141"/>
        <end position="1152"/>
    </location>
</feature>
<proteinExistence type="predicted"/>
<evidence type="ECO:0000256" key="1">
    <source>
        <dbReference type="SAM" id="MobiDB-lite"/>
    </source>
</evidence>
<feature type="region of interest" description="Disordered" evidence="1">
    <location>
        <begin position="545"/>
        <end position="571"/>
    </location>
</feature>
<keyword evidence="3" id="KW-1185">Reference proteome</keyword>
<evidence type="ECO:0000313" key="3">
    <source>
        <dbReference type="Proteomes" id="UP001159363"/>
    </source>
</evidence>
<gene>
    <name evidence="2" type="ORF">PR048_030805</name>
</gene>
<dbReference type="EMBL" id="JARBHB010000014">
    <property type="protein sequence ID" value="KAJ8869233.1"/>
    <property type="molecule type" value="Genomic_DNA"/>
</dbReference>
<organism evidence="2 3">
    <name type="scientific">Dryococelus australis</name>
    <dbReference type="NCBI Taxonomy" id="614101"/>
    <lineage>
        <taxon>Eukaryota</taxon>
        <taxon>Metazoa</taxon>
        <taxon>Ecdysozoa</taxon>
        <taxon>Arthropoda</taxon>
        <taxon>Hexapoda</taxon>
        <taxon>Insecta</taxon>
        <taxon>Pterygota</taxon>
        <taxon>Neoptera</taxon>
        <taxon>Polyneoptera</taxon>
        <taxon>Phasmatodea</taxon>
        <taxon>Verophasmatodea</taxon>
        <taxon>Anareolatae</taxon>
        <taxon>Phasmatidae</taxon>
        <taxon>Eurycanthinae</taxon>
        <taxon>Dryococelus</taxon>
    </lineage>
</organism>